<dbReference type="GO" id="GO:0008840">
    <property type="term" value="F:4-hydroxy-tetrahydrodipicolinate synthase activity"/>
    <property type="evidence" value="ECO:0007669"/>
    <property type="project" value="TreeGrafter"/>
</dbReference>
<comment type="similarity">
    <text evidence="2">Belongs to the DapA family.</text>
</comment>
<dbReference type="PANTHER" id="PTHR12128">
    <property type="entry name" value="DIHYDRODIPICOLINATE SYNTHASE"/>
    <property type="match status" value="1"/>
</dbReference>
<keyword evidence="6" id="KW-1185">Reference proteome</keyword>
<dbReference type="SUPFAM" id="SSF51569">
    <property type="entry name" value="Aldolase"/>
    <property type="match status" value="1"/>
</dbReference>
<feature type="binding site" evidence="4">
    <location>
        <position position="60"/>
    </location>
    <ligand>
        <name>pyruvate</name>
        <dbReference type="ChEBI" id="CHEBI:15361"/>
    </ligand>
</feature>
<dbReference type="InterPro" id="IPR002220">
    <property type="entry name" value="DapA-like"/>
</dbReference>
<sequence length="315" mass="33734">MISTKAATHERPETLPITGIVAASLTPVTEDFRVDVERLEQHLGWLLEQGCTYVSPFGSTGEGPSFSAPEKRQALEALAANGFDMGRVIPATMSVALDDTIATIRAAADLDCRAVLIVPPYYYGASTEGIAAYFAACADRLGGFPIDVVLYHIPQLSRAPFTAELIEMLLARHGDRIVGIKDSTGIEPQTLDLRRRFPQLQIFTGDDRVFPALVGNGGAGMIGGMPNIVAAELAQRYAAPEQRNDAAAIQRAAQRIEAVDANGGVVALKALKAQMTKDPAWSRPMPPLLPLDEARARTLVESFAATGFDFGTRLG</sequence>
<dbReference type="InterPro" id="IPR013785">
    <property type="entry name" value="Aldolase_TIM"/>
</dbReference>
<evidence type="ECO:0000313" key="5">
    <source>
        <dbReference type="EMBL" id="KKB79263.1"/>
    </source>
</evidence>
<evidence type="ECO:0000256" key="2">
    <source>
        <dbReference type="PIRNR" id="PIRNR001365"/>
    </source>
</evidence>
<dbReference type="Proteomes" id="UP000033514">
    <property type="component" value="Unassembled WGS sequence"/>
</dbReference>
<keyword evidence="1 2" id="KW-0456">Lyase</keyword>
<evidence type="ECO:0008006" key="7">
    <source>
        <dbReference type="Google" id="ProtNLM"/>
    </source>
</evidence>
<evidence type="ECO:0000256" key="3">
    <source>
        <dbReference type="PIRSR" id="PIRSR001365-1"/>
    </source>
</evidence>
<dbReference type="PIRSF" id="PIRSF001365">
    <property type="entry name" value="DHDPS"/>
    <property type="match status" value="1"/>
</dbReference>
<feature type="active site" description="Schiff-base intermediate with substrate" evidence="3">
    <location>
        <position position="181"/>
    </location>
</feature>
<dbReference type="Pfam" id="PF00701">
    <property type="entry name" value="DHDPS"/>
    <property type="match status" value="1"/>
</dbReference>
<name>A0A0F5LA93_9HYPH</name>
<feature type="active site" description="Proton donor/acceptor" evidence="3">
    <location>
        <position position="151"/>
    </location>
</feature>
<dbReference type="EMBL" id="LAJG01000015">
    <property type="protein sequence ID" value="KKB79263.1"/>
    <property type="molecule type" value="Genomic_DNA"/>
</dbReference>
<dbReference type="STRING" id="361041.VW35_08685"/>
<proteinExistence type="inferred from homology"/>
<evidence type="ECO:0000313" key="6">
    <source>
        <dbReference type="Proteomes" id="UP000033514"/>
    </source>
</evidence>
<protein>
    <recommendedName>
        <fullName evidence="7">Dihydrodipicolinate synthase</fullName>
    </recommendedName>
</protein>
<dbReference type="Gene3D" id="3.20.20.70">
    <property type="entry name" value="Aldolase class I"/>
    <property type="match status" value="1"/>
</dbReference>
<gene>
    <name evidence="5" type="ORF">VW35_08685</name>
</gene>
<feature type="binding site" evidence="4">
    <location>
        <position position="222"/>
    </location>
    <ligand>
        <name>pyruvate</name>
        <dbReference type="ChEBI" id="CHEBI:15361"/>
    </ligand>
</feature>
<dbReference type="SMART" id="SM01130">
    <property type="entry name" value="DHDPS"/>
    <property type="match status" value="1"/>
</dbReference>
<reference evidence="5 6" key="1">
    <citation type="submission" date="2015-03" db="EMBL/GenBank/DDBJ databases">
        <authorList>
            <person name="Hassan Y.I."/>
            <person name="Lepp D."/>
            <person name="Zhou T."/>
        </authorList>
    </citation>
    <scope>NUCLEOTIDE SEQUENCE [LARGE SCALE GENOMIC DNA]</scope>
    <source>
        <strain evidence="5 6">GH2-10</strain>
    </source>
</reference>
<dbReference type="PANTHER" id="PTHR12128:SF67">
    <property type="entry name" value="BLR3884 PROTEIN"/>
    <property type="match status" value="1"/>
</dbReference>
<evidence type="ECO:0000256" key="4">
    <source>
        <dbReference type="PIRSR" id="PIRSR001365-2"/>
    </source>
</evidence>
<evidence type="ECO:0000256" key="1">
    <source>
        <dbReference type="ARBA" id="ARBA00023239"/>
    </source>
</evidence>
<comment type="caution">
    <text evidence="5">The sequence shown here is derived from an EMBL/GenBank/DDBJ whole genome shotgun (WGS) entry which is preliminary data.</text>
</comment>
<organism evidence="5 6">
    <name type="scientific">Devosia soli</name>
    <dbReference type="NCBI Taxonomy" id="361041"/>
    <lineage>
        <taxon>Bacteria</taxon>
        <taxon>Pseudomonadati</taxon>
        <taxon>Pseudomonadota</taxon>
        <taxon>Alphaproteobacteria</taxon>
        <taxon>Hyphomicrobiales</taxon>
        <taxon>Devosiaceae</taxon>
        <taxon>Devosia</taxon>
    </lineage>
</organism>
<accession>A0A0F5LA93</accession>
<dbReference type="CDD" id="cd00408">
    <property type="entry name" value="DHDPS-like"/>
    <property type="match status" value="1"/>
</dbReference>
<dbReference type="PATRIC" id="fig|361041.3.peg.1085"/>
<dbReference type="AlphaFoldDB" id="A0A0F5LA93"/>